<dbReference type="EMBL" id="LOHZ01000030">
    <property type="protein sequence ID" value="KYO66092.1"/>
    <property type="molecule type" value="Genomic_DNA"/>
</dbReference>
<evidence type="ECO:0000256" key="4">
    <source>
        <dbReference type="ARBA" id="ARBA00022989"/>
    </source>
</evidence>
<dbReference type="InterPro" id="IPR007060">
    <property type="entry name" value="FtsL/DivIC"/>
</dbReference>
<dbReference type="PANTHER" id="PTHR37485">
    <property type="entry name" value="CELL DIVISION PROTEIN FTSB"/>
    <property type="match status" value="1"/>
</dbReference>
<evidence type="ECO:0000256" key="7">
    <source>
        <dbReference type="SAM" id="Coils"/>
    </source>
</evidence>
<keyword evidence="5" id="KW-0472">Membrane</keyword>
<name>A0A162MHR8_9FIRM</name>
<dbReference type="AlphaFoldDB" id="A0A162MHR8"/>
<evidence type="ECO:0000256" key="6">
    <source>
        <dbReference type="ARBA" id="ARBA00023306"/>
    </source>
</evidence>
<organism evidence="8 9">
    <name type="scientific">Thermovenabulum gondwanense</name>
    <dbReference type="NCBI Taxonomy" id="520767"/>
    <lineage>
        <taxon>Bacteria</taxon>
        <taxon>Bacillati</taxon>
        <taxon>Bacillota</taxon>
        <taxon>Clostridia</taxon>
        <taxon>Thermosediminibacterales</taxon>
        <taxon>Thermosediminibacteraceae</taxon>
        <taxon>Thermovenabulum</taxon>
    </lineage>
</organism>
<keyword evidence="3" id="KW-0812">Transmembrane</keyword>
<dbReference type="STRING" id="520767.ATZ99_12780"/>
<dbReference type="RefSeq" id="WP_068748410.1">
    <property type="nucleotide sequence ID" value="NZ_LOHZ01000030.1"/>
</dbReference>
<dbReference type="PANTHER" id="PTHR37485:SF1">
    <property type="entry name" value="CELL DIVISION PROTEIN FTSB"/>
    <property type="match status" value="1"/>
</dbReference>
<evidence type="ECO:0000256" key="1">
    <source>
        <dbReference type="ARBA" id="ARBA00022475"/>
    </source>
</evidence>
<dbReference type="Pfam" id="PF04977">
    <property type="entry name" value="DivIC"/>
    <property type="match status" value="1"/>
</dbReference>
<sequence>MKRPRFRIRHFLLLLFVFYFVTTLIFQQLKFMELKREEQKLKESINEALQEREQLEKELSRLNDKSYIEKIAREQLRLVKPGEYIYIISDEDKKQ</sequence>
<evidence type="ECO:0008006" key="10">
    <source>
        <dbReference type="Google" id="ProtNLM"/>
    </source>
</evidence>
<evidence type="ECO:0000313" key="8">
    <source>
        <dbReference type="EMBL" id="KYO66092.1"/>
    </source>
</evidence>
<protein>
    <recommendedName>
        <fullName evidence="10">Cell division protein FtsL</fullName>
    </recommendedName>
</protein>
<proteinExistence type="predicted"/>
<dbReference type="Proteomes" id="UP000075737">
    <property type="component" value="Unassembled WGS sequence"/>
</dbReference>
<keyword evidence="6" id="KW-0131">Cell cycle</keyword>
<evidence type="ECO:0000313" key="9">
    <source>
        <dbReference type="Proteomes" id="UP000075737"/>
    </source>
</evidence>
<keyword evidence="2" id="KW-0132">Cell division</keyword>
<gene>
    <name evidence="8" type="ORF">ATZ99_12780</name>
</gene>
<dbReference type="GO" id="GO:0030428">
    <property type="term" value="C:cell septum"/>
    <property type="evidence" value="ECO:0007669"/>
    <property type="project" value="TreeGrafter"/>
</dbReference>
<keyword evidence="4" id="KW-1133">Transmembrane helix</keyword>
<evidence type="ECO:0000256" key="3">
    <source>
        <dbReference type="ARBA" id="ARBA00022692"/>
    </source>
</evidence>
<comment type="caution">
    <text evidence="8">The sequence shown here is derived from an EMBL/GenBank/DDBJ whole genome shotgun (WGS) entry which is preliminary data.</text>
</comment>
<keyword evidence="1" id="KW-1003">Cell membrane</keyword>
<accession>A0A162MHR8</accession>
<reference evidence="8 9" key="1">
    <citation type="submission" date="2015-12" db="EMBL/GenBank/DDBJ databases">
        <title>Draft genome of Thermovenabulum gondwanense isolated from a red thermophilic microbial mat colonisisng an outflow channel of a bore well.</title>
        <authorList>
            <person name="Patel B.K."/>
        </authorList>
    </citation>
    <scope>NUCLEOTIDE SEQUENCE [LARGE SCALE GENOMIC DNA]</scope>
    <source>
        <strain evidence="8 9">R270</strain>
    </source>
</reference>
<dbReference type="OrthoDB" id="9815382at2"/>
<keyword evidence="7" id="KW-0175">Coiled coil</keyword>
<feature type="coiled-coil region" evidence="7">
    <location>
        <begin position="31"/>
        <end position="65"/>
    </location>
</feature>
<evidence type="ECO:0000256" key="5">
    <source>
        <dbReference type="ARBA" id="ARBA00023136"/>
    </source>
</evidence>
<evidence type="ECO:0000256" key="2">
    <source>
        <dbReference type="ARBA" id="ARBA00022618"/>
    </source>
</evidence>
<dbReference type="GO" id="GO:0043093">
    <property type="term" value="P:FtsZ-dependent cytokinesis"/>
    <property type="evidence" value="ECO:0007669"/>
    <property type="project" value="TreeGrafter"/>
</dbReference>
<keyword evidence="9" id="KW-1185">Reference proteome</keyword>
<dbReference type="InterPro" id="IPR023081">
    <property type="entry name" value="Cell_div_FtsB"/>
</dbReference>